<dbReference type="OrthoDB" id="266718at2759"/>
<keyword evidence="1" id="KW-0723">Serine/threonine-protein kinase</keyword>
<keyword evidence="3 6" id="KW-0547">Nucleotide-binding</keyword>
<evidence type="ECO:0000256" key="2">
    <source>
        <dbReference type="ARBA" id="ARBA00022679"/>
    </source>
</evidence>
<feature type="compositionally biased region" description="Basic and acidic residues" evidence="7">
    <location>
        <begin position="307"/>
        <end position="330"/>
    </location>
</feature>
<dbReference type="InterPro" id="IPR008271">
    <property type="entry name" value="Ser/Thr_kinase_AS"/>
</dbReference>
<gene>
    <name evidence="9" type="ORF">IV203_004878</name>
    <name evidence="10" type="ORF">IV203_029796</name>
</gene>
<sequence length="1048" mass="116947">MTTRSRRGISSSQKLQKYRIVEDDDDDDEIGSKVVVEDNSNKFGGILASLNNKPPPKMKTPKDTQKNVSKPPKRTPNRKISEATDTSPHNNSPRLPSSIVVDKKLCNDISPLPVQAVKRRTASPKTSKTDVRTDNADARRKNVARKAKGCIQKSQPQKMESCDEDDHDATLCSESSKSSSDDSESERGTLKDDNSESSNDMTVDDKESTSESSQTYMEYDETIESHDHTKNDIKEALEDEDEELEVDDDESEVVNSEGGEYTSEEEFEFNDDEEFEPDEDVSEYDSSEENLSDFIVEETPPNKTGTQRKDKERKKMTPPEKRGDYYHRDDNEVDGALSAADQNSSVASAKMTPTASNCCIPSFSIELVAAQDSHPSLLSTVLSQAISDLDVSKSDPPFQSPSGTISKGDETEMEETPAKFTPTRKALDFGSPEPQMAIVVDDDDDDDDLDDALVATIIEEDDVAGLTGEGKFKESRKENETNHWEGPQITEDRNNNRNDAGESPLIKEGTKIAESPKNYPGTKSEEYEDVVTKVDSQPSEMTSNKKDSTCYVESTPTSTKQRTTSYYRQEGIVKKGKWTLGAQIGKGSFGDVYVGMNTHTGVLMAVKRFCMKNAVMKDIRTEVELLRSLNHKNIVRYYGAQMDKKNLHVFQEWVPGGSVQTLLSKFGPFSMEVIQSYLSQTLAGLSYLHRNDVMHRDIKGSNILVNDEGVVKLADFGASKKLANLEDNLLMSMTVRGTPYFMAPEVFEEKYSAKADIWGVGCVVYQMVTGRPPWKDRGFTNPISLFNHIKKTKGPPPMTHPDLSRFSQRQQTLWKLLEELVCRCFDHDPSCRPAAAQLQKDPFFLTVHDIEDEIEENYKGLFSPDCDSSLFSDVEDAHPSEQSLNREAHSSTTPSSPLLESISSPDLKLQRSKSVVQWKSSFLTPPRPKKTPQKKSPSPSKETARRAPKLCQREPLSPLPDSRGWPEWAREELKKRIGSQSSPVPDVGPSSSKELSHMMGSLALSEDSERFTPESDSQIDRLSQMGNSATSKLVGLNFLESFSDTFEI</sequence>
<feature type="compositionally biased region" description="Basic and acidic residues" evidence="7">
    <location>
        <begin position="223"/>
        <end position="236"/>
    </location>
</feature>
<feature type="compositionally biased region" description="Basic and acidic residues" evidence="7">
    <location>
        <begin position="470"/>
        <end position="483"/>
    </location>
</feature>
<feature type="region of interest" description="Disordered" evidence="7">
    <location>
        <begin position="111"/>
        <end position="330"/>
    </location>
</feature>
<evidence type="ECO:0000256" key="4">
    <source>
        <dbReference type="ARBA" id="ARBA00022777"/>
    </source>
</evidence>
<protein>
    <submittedName>
        <fullName evidence="10">Protein kinase family protein</fullName>
    </submittedName>
</protein>
<feature type="compositionally biased region" description="Polar residues" evidence="7">
    <location>
        <begin position="83"/>
        <end position="95"/>
    </location>
</feature>
<keyword evidence="4 10" id="KW-0418">Kinase</keyword>
<dbReference type="EMBL" id="JAGRRH010000007">
    <property type="protein sequence ID" value="KAG7367126.1"/>
    <property type="molecule type" value="Genomic_DNA"/>
</dbReference>
<evidence type="ECO:0000259" key="8">
    <source>
        <dbReference type="PROSITE" id="PS50011"/>
    </source>
</evidence>
<dbReference type="PROSITE" id="PS00107">
    <property type="entry name" value="PROTEIN_KINASE_ATP"/>
    <property type="match status" value="1"/>
</dbReference>
<dbReference type="InterPro" id="IPR017441">
    <property type="entry name" value="Protein_kinase_ATP_BS"/>
</dbReference>
<evidence type="ECO:0000256" key="7">
    <source>
        <dbReference type="SAM" id="MobiDB-lite"/>
    </source>
</evidence>
<evidence type="ECO:0000313" key="9">
    <source>
        <dbReference type="EMBL" id="KAG7338623.1"/>
    </source>
</evidence>
<evidence type="ECO:0000313" key="11">
    <source>
        <dbReference type="Proteomes" id="UP000693970"/>
    </source>
</evidence>
<feature type="compositionally biased region" description="Basic and acidic residues" evidence="7">
    <location>
        <begin position="127"/>
        <end position="140"/>
    </location>
</feature>
<dbReference type="EMBL" id="JAGRRH010000053">
    <property type="protein sequence ID" value="KAG7338623.1"/>
    <property type="molecule type" value="Genomic_DNA"/>
</dbReference>
<feature type="compositionally biased region" description="Basic and acidic residues" evidence="7">
    <location>
        <begin position="185"/>
        <end position="194"/>
    </location>
</feature>
<feature type="compositionally biased region" description="Basic and acidic residues" evidence="7">
    <location>
        <begin position="490"/>
        <end position="500"/>
    </location>
</feature>
<dbReference type="CDD" id="cd06606">
    <property type="entry name" value="STKc_MAPKKK"/>
    <property type="match status" value="1"/>
</dbReference>
<feature type="region of interest" description="Disordered" evidence="7">
    <location>
        <begin position="918"/>
        <end position="1000"/>
    </location>
</feature>
<keyword evidence="11" id="KW-1185">Reference proteome</keyword>
<keyword evidence="5 6" id="KW-0067">ATP-binding</keyword>
<dbReference type="GO" id="GO:0004674">
    <property type="term" value="F:protein serine/threonine kinase activity"/>
    <property type="evidence" value="ECO:0007669"/>
    <property type="project" value="UniProtKB-KW"/>
</dbReference>
<evidence type="ECO:0000256" key="6">
    <source>
        <dbReference type="PROSITE-ProRule" id="PRU10141"/>
    </source>
</evidence>
<accession>A0A9K3LUY6</accession>
<proteinExistence type="predicted"/>
<dbReference type="PROSITE" id="PS50011">
    <property type="entry name" value="PROTEIN_KINASE_DOM"/>
    <property type="match status" value="1"/>
</dbReference>
<feature type="region of interest" description="Disordered" evidence="7">
    <location>
        <begin position="390"/>
        <end position="432"/>
    </location>
</feature>
<reference evidence="10" key="1">
    <citation type="journal article" date="2021" name="Sci. Rep.">
        <title>Diploid genomic architecture of Nitzschia inconspicua, an elite biomass production diatom.</title>
        <authorList>
            <person name="Oliver A."/>
            <person name="Podell S."/>
            <person name="Pinowska A."/>
            <person name="Traller J.C."/>
            <person name="Smith S.R."/>
            <person name="McClure R."/>
            <person name="Beliaev A."/>
            <person name="Bohutskyi P."/>
            <person name="Hill E.A."/>
            <person name="Rabines A."/>
            <person name="Zheng H."/>
            <person name="Allen L.Z."/>
            <person name="Kuo A."/>
            <person name="Grigoriev I.V."/>
            <person name="Allen A.E."/>
            <person name="Hazlebeck D."/>
            <person name="Allen E.E."/>
        </authorList>
    </citation>
    <scope>NUCLEOTIDE SEQUENCE</scope>
    <source>
        <strain evidence="10">Hildebrandi</strain>
    </source>
</reference>
<dbReference type="PANTHER" id="PTHR11584:SF369">
    <property type="entry name" value="MITOGEN-ACTIVATED PROTEIN KINASE KINASE KINASE 19-RELATED"/>
    <property type="match status" value="1"/>
</dbReference>
<feature type="compositionally biased region" description="Low complexity" evidence="7">
    <location>
        <begin position="978"/>
        <end position="992"/>
    </location>
</feature>
<dbReference type="Proteomes" id="UP000693970">
    <property type="component" value="Unassembled WGS sequence"/>
</dbReference>
<evidence type="ECO:0000256" key="5">
    <source>
        <dbReference type="ARBA" id="ARBA00022840"/>
    </source>
</evidence>
<feature type="region of interest" description="Disordered" evidence="7">
    <location>
        <begin position="1"/>
        <end position="99"/>
    </location>
</feature>
<dbReference type="SMART" id="SM00220">
    <property type="entry name" value="S_TKc"/>
    <property type="match status" value="1"/>
</dbReference>
<feature type="compositionally biased region" description="Low complexity" evidence="7">
    <location>
        <begin position="890"/>
        <end position="905"/>
    </location>
</feature>
<feature type="region of interest" description="Disordered" evidence="7">
    <location>
        <begin position="470"/>
        <end position="556"/>
    </location>
</feature>
<feature type="region of interest" description="Disordered" evidence="7">
    <location>
        <begin position="872"/>
        <end position="906"/>
    </location>
</feature>
<evidence type="ECO:0000256" key="1">
    <source>
        <dbReference type="ARBA" id="ARBA00022527"/>
    </source>
</evidence>
<dbReference type="AlphaFoldDB" id="A0A9K3LUY6"/>
<feature type="binding site" evidence="6">
    <location>
        <position position="617"/>
    </location>
    <ligand>
        <name>ATP</name>
        <dbReference type="ChEBI" id="CHEBI:30616"/>
    </ligand>
</feature>
<reference evidence="10" key="2">
    <citation type="submission" date="2021-04" db="EMBL/GenBank/DDBJ databases">
        <authorList>
            <person name="Podell S."/>
        </authorList>
    </citation>
    <scope>NUCLEOTIDE SEQUENCE</scope>
    <source>
        <strain evidence="10">Hildebrandi</strain>
    </source>
</reference>
<comment type="caution">
    <text evidence="10">The sequence shown here is derived from an EMBL/GenBank/DDBJ whole genome shotgun (WGS) entry which is preliminary data.</text>
</comment>
<organism evidence="10 11">
    <name type="scientific">Nitzschia inconspicua</name>
    <dbReference type="NCBI Taxonomy" id="303405"/>
    <lineage>
        <taxon>Eukaryota</taxon>
        <taxon>Sar</taxon>
        <taxon>Stramenopiles</taxon>
        <taxon>Ochrophyta</taxon>
        <taxon>Bacillariophyta</taxon>
        <taxon>Bacillariophyceae</taxon>
        <taxon>Bacillariophycidae</taxon>
        <taxon>Bacillariales</taxon>
        <taxon>Bacillariaceae</taxon>
        <taxon>Nitzschia</taxon>
    </lineage>
</organism>
<dbReference type="Pfam" id="PF00069">
    <property type="entry name" value="Pkinase"/>
    <property type="match status" value="1"/>
</dbReference>
<evidence type="ECO:0000313" key="10">
    <source>
        <dbReference type="EMBL" id="KAG7367126.1"/>
    </source>
</evidence>
<feature type="compositionally biased region" description="Acidic residues" evidence="7">
    <location>
        <begin position="237"/>
        <end position="252"/>
    </location>
</feature>
<feature type="compositionally biased region" description="Basic and acidic residues" evidence="7">
    <location>
        <begin position="875"/>
        <end position="889"/>
    </location>
</feature>
<dbReference type="GO" id="GO:0005524">
    <property type="term" value="F:ATP binding"/>
    <property type="evidence" value="ECO:0007669"/>
    <property type="project" value="UniProtKB-UniRule"/>
</dbReference>
<feature type="compositionally biased region" description="Acidic residues" evidence="7">
    <location>
        <begin position="262"/>
        <end position="291"/>
    </location>
</feature>
<name>A0A9K3LUY6_9STRA</name>
<feature type="domain" description="Protein kinase" evidence="8">
    <location>
        <begin position="578"/>
        <end position="844"/>
    </location>
</feature>
<evidence type="ECO:0000256" key="3">
    <source>
        <dbReference type="ARBA" id="ARBA00022741"/>
    </source>
</evidence>
<dbReference type="InterPro" id="IPR000719">
    <property type="entry name" value="Prot_kinase_dom"/>
</dbReference>
<dbReference type="PROSITE" id="PS00108">
    <property type="entry name" value="PROTEIN_KINASE_ST"/>
    <property type="match status" value="1"/>
</dbReference>
<dbReference type="PANTHER" id="PTHR11584">
    <property type="entry name" value="SERINE/THREONINE PROTEIN KINASE"/>
    <property type="match status" value="1"/>
</dbReference>
<keyword evidence="2" id="KW-0808">Transferase</keyword>